<feature type="transmembrane region" description="Helical" evidence="2">
    <location>
        <begin position="196"/>
        <end position="216"/>
    </location>
</feature>
<gene>
    <name evidence="3" type="ORF">FGG08_006594</name>
</gene>
<feature type="transmembrane region" description="Helical" evidence="2">
    <location>
        <begin position="496"/>
        <end position="514"/>
    </location>
</feature>
<dbReference type="AlphaFoldDB" id="A0A9P8KXB3"/>
<dbReference type="OrthoDB" id="3010248at2759"/>
<evidence type="ECO:0000313" key="4">
    <source>
        <dbReference type="Proteomes" id="UP000698800"/>
    </source>
</evidence>
<keyword evidence="4" id="KW-1185">Reference proteome</keyword>
<protein>
    <submittedName>
        <fullName evidence="3">Uncharacterized protein</fullName>
    </submittedName>
</protein>
<evidence type="ECO:0000256" key="2">
    <source>
        <dbReference type="SAM" id="Phobius"/>
    </source>
</evidence>
<feature type="transmembrane region" description="Helical" evidence="2">
    <location>
        <begin position="458"/>
        <end position="476"/>
    </location>
</feature>
<feature type="transmembrane region" description="Helical" evidence="2">
    <location>
        <begin position="69"/>
        <end position="91"/>
    </location>
</feature>
<keyword evidence="2" id="KW-0812">Transmembrane</keyword>
<proteinExistence type="predicted"/>
<sequence>MLYPPYNSTFDILKCLNDKGSLYKQDPNNSYFVKGDGIICKAQEACLTLEGCWNWCGGDVRGHYDKSDVFNAIATWVFPLFLIAGNINYVNVGNTAYFNYLAVLMHLLGDPIDTILSLSLKIDITRRAYKRYMVRFPNASKRKAKNFAIVAFALDDYGFQDRDEDLLDGFTHIQDDQAEGFQTAARLLSDVRGNSAMRTGLAIASYIFGLSVAYVRMRQSKDIPAHTSHTIALRVLYFWLLPAAILSAVAGKFPSEWTSYTILNRLKRDRLRRVGRQAMGDKPPQSRDISYPSLEIESLEVLVGQSLTIRGGGSDSSLEGRKRLLLGSDHNQTPGGEPSSPLESRLRVPGIDQTETLADGSNPPLRDAQRLVSGSDRNQASESESNSSLRSRQPIALDNNQTEISAGESSPFLGGDHQIGEGETVPRWDFDLALLEPWSGGNYSWRPRKSAGSRLRTTGHYCAAILCVLSAFAASFTTSWRTPTQGLGCRGIVELAYPVAWITSFAFTLVASWLEPRKDSSHGYGSEQGNEQGSEVGIRGGQALPQNLFRLWALVWIKDLFISVPMIAVLLGAFQAPYSKYLGVSGGGMLDIDMERVLRERWGDFKQLPVWIFVALVVQLLLVILLLGFSFKSLGWDDKELRTAFEITNLGIWSTLGDSIALYWEGVVSWVRDVWARSWSWVGRRARSNRRTQEQNYQMDDFSRGEGRPVSGTS</sequence>
<evidence type="ECO:0000256" key="1">
    <source>
        <dbReference type="SAM" id="MobiDB-lite"/>
    </source>
</evidence>
<evidence type="ECO:0000313" key="3">
    <source>
        <dbReference type="EMBL" id="KAH0536544.1"/>
    </source>
</evidence>
<feature type="transmembrane region" description="Helical" evidence="2">
    <location>
        <begin position="551"/>
        <end position="574"/>
    </location>
</feature>
<feature type="transmembrane region" description="Helical" evidence="2">
    <location>
        <begin position="236"/>
        <end position="263"/>
    </location>
</feature>
<organism evidence="3 4">
    <name type="scientific">Glutinoglossum americanum</name>
    <dbReference type="NCBI Taxonomy" id="1670608"/>
    <lineage>
        <taxon>Eukaryota</taxon>
        <taxon>Fungi</taxon>
        <taxon>Dikarya</taxon>
        <taxon>Ascomycota</taxon>
        <taxon>Pezizomycotina</taxon>
        <taxon>Geoglossomycetes</taxon>
        <taxon>Geoglossales</taxon>
        <taxon>Geoglossaceae</taxon>
        <taxon>Glutinoglossum</taxon>
    </lineage>
</organism>
<dbReference type="EMBL" id="JAGHQL010000198">
    <property type="protein sequence ID" value="KAH0536544.1"/>
    <property type="molecule type" value="Genomic_DNA"/>
</dbReference>
<reference evidence="3" key="1">
    <citation type="submission" date="2021-03" db="EMBL/GenBank/DDBJ databases">
        <title>Comparative genomics and phylogenomic investigation of the class Geoglossomycetes provide insights into ecological specialization and systematics.</title>
        <authorList>
            <person name="Melie T."/>
            <person name="Pirro S."/>
            <person name="Miller A.N."/>
            <person name="Quandt A."/>
        </authorList>
    </citation>
    <scope>NUCLEOTIDE SEQUENCE</scope>
    <source>
        <strain evidence="3">GBOQ0MN5Z8</strain>
    </source>
</reference>
<feature type="region of interest" description="Disordered" evidence="1">
    <location>
        <begin position="354"/>
        <end position="395"/>
    </location>
</feature>
<name>A0A9P8KXB3_9PEZI</name>
<dbReference type="Proteomes" id="UP000698800">
    <property type="component" value="Unassembled WGS sequence"/>
</dbReference>
<keyword evidence="2" id="KW-0472">Membrane</keyword>
<feature type="compositionally biased region" description="Low complexity" evidence="1">
    <location>
        <begin position="381"/>
        <end position="392"/>
    </location>
</feature>
<feature type="transmembrane region" description="Helical" evidence="2">
    <location>
        <begin position="608"/>
        <end position="629"/>
    </location>
</feature>
<comment type="caution">
    <text evidence="3">The sequence shown here is derived from an EMBL/GenBank/DDBJ whole genome shotgun (WGS) entry which is preliminary data.</text>
</comment>
<accession>A0A9P8KXB3</accession>
<keyword evidence="2" id="KW-1133">Transmembrane helix</keyword>
<feature type="region of interest" description="Disordered" evidence="1">
    <location>
        <begin position="326"/>
        <end position="345"/>
    </location>
</feature>